<evidence type="ECO:0000256" key="2">
    <source>
        <dbReference type="ARBA" id="ARBA00022737"/>
    </source>
</evidence>
<feature type="domain" description="Disease resistance protein winged helix" evidence="8">
    <location>
        <begin position="110"/>
        <end position="177"/>
    </location>
</feature>
<dbReference type="InterPro" id="IPR050905">
    <property type="entry name" value="Plant_NBS-LRR"/>
</dbReference>
<dbReference type="InterPro" id="IPR057135">
    <property type="entry name" value="At4g27190-like_LRR"/>
</dbReference>
<dbReference type="Proteomes" id="UP001558713">
    <property type="component" value="Unassembled WGS sequence"/>
</dbReference>
<dbReference type="Pfam" id="PF23598">
    <property type="entry name" value="LRR_14"/>
    <property type="match status" value="1"/>
</dbReference>
<evidence type="ECO:0000313" key="10">
    <source>
        <dbReference type="EMBL" id="KAL1218411.1"/>
    </source>
</evidence>
<keyword evidence="3" id="KW-0547">Nucleotide-binding</keyword>
<feature type="compositionally biased region" description="Polar residues" evidence="6">
    <location>
        <begin position="687"/>
        <end position="706"/>
    </location>
</feature>
<dbReference type="SMART" id="SM00369">
    <property type="entry name" value="LRR_TYP"/>
    <property type="match status" value="3"/>
</dbReference>
<dbReference type="PROSITE" id="PS51450">
    <property type="entry name" value="LRR"/>
    <property type="match status" value="1"/>
</dbReference>
<dbReference type="GO" id="GO:0005524">
    <property type="term" value="F:ATP binding"/>
    <property type="evidence" value="ECO:0007669"/>
    <property type="project" value="UniProtKB-KW"/>
</dbReference>
<reference evidence="10 11" key="1">
    <citation type="submission" date="2024-04" db="EMBL/GenBank/DDBJ databases">
        <title>Genome assembly C_amara_ONT_v2.</title>
        <authorList>
            <person name="Yant L."/>
            <person name="Moore C."/>
            <person name="Slenker M."/>
        </authorList>
    </citation>
    <scope>NUCLEOTIDE SEQUENCE [LARGE SCALE GENOMIC DNA]</scope>
    <source>
        <tissue evidence="10">Leaf</tissue>
    </source>
</reference>
<dbReference type="SUPFAM" id="SSF52058">
    <property type="entry name" value="L domain-like"/>
    <property type="match status" value="1"/>
</dbReference>
<proteinExistence type="predicted"/>
<dbReference type="GO" id="GO:0006952">
    <property type="term" value="P:defense response"/>
    <property type="evidence" value="ECO:0007669"/>
    <property type="project" value="UniProtKB-KW"/>
</dbReference>
<dbReference type="InterPro" id="IPR027417">
    <property type="entry name" value="P-loop_NTPase"/>
</dbReference>
<keyword evidence="2" id="KW-0677">Repeat</keyword>
<gene>
    <name evidence="10" type="ORF">V5N11_016167</name>
</gene>
<dbReference type="EMBL" id="JBANAX010000212">
    <property type="protein sequence ID" value="KAL1218411.1"/>
    <property type="molecule type" value="Genomic_DNA"/>
</dbReference>
<dbReference type="PANTHER" id="PTHR33463:SF220">
    <property type="entry name" value="NB-ARC DOMAIN-CONTAINING PROTEIN"/>
    <property type="match status" value="1"/>
</dbReference>
<keyword evidence="4" id="KW-0611">Plant defense</keyword>
<dbReference type="FunFam" id="1.10.10.10:FF:000322">
    <property type="entry name" value="Probable disease resistance protein At1g63360"/>
    <property type="match status" value="1"/>
</dbReference>
<dbReference type="Gene3D" id="3.80.10.10">
    <property type="entry name" value="Ribonuclease Inhibitor"/>
    <property type="match status" value="2"/>
</dbReference>
<dbReference type="Gene3D" id="1.10.10.10">
    <property type="entry name" value="Winged helix-like DNA-binding domain superfamily/Winged helix DNA-binding domain"/>
    <property type="match status" value="1"/>
</dbReference>
<evidence type="ECO:0000259" key="7">
    <source>
        <dbReference type="Pfam" id="PF23247"/>
    </source>
</evidence>
<feature type="domain" description="Disease resistance R13L4/SHOC-2-like LRR" evidence="9">
    <location>
        <begin position="233"/>
        <end position="364"/>
    </location>
</feature>
<dbReference type="InterPro" id="IPR055414">
    <property type="entry name" value="LRR_R13L4/SHOC2-like"/>
</dbReference>
<dbReference type="InterPro" id="IPR036388">
    <property type="entry name" value="WH-like_DNA-bd_sf"/>
</dbReference>
<evidence type="ECO:0000313" key="11">
    <source>
        <dbReference type="Proteomes" id="UP001558713"/>
    </source>
</evidence>
<dbReference type="InterPro" id="IPR042197">
    <property type="entry name" value="Apaf_helical"/>
</dbReference>
<accession>A0ABD1BMI6</accession>
<feature type="domain" description="Disease resistance protein At4g27190-like leucine-rich repeats" evidence="7">
    <location>
        <begin position="424"/>
        <end position="541"/>
    </location>
</feature>
<dbReference type="PANTHER" id="PTHR33463">
    <property type="entry name" value="NB-ARC DOMAIN-CONTAINING PROTEIN-RELATED"/>
    <property type="match status" value="1"/>
</dbReference>
<dbReference type="InterPro" id="IPR058922">
    <property type="entry name" value="WHD_DRP"/>
</dbReference>
<dbReference type="InterPro" id="IPR032675">
    <property type="entry name" value="LRR_dom_sf"/>
</dbReference>
<dbReference type="Pfam" id="PF23559">
    <property type="entry name" value="WHD_DRP"/>
    <property type="match status" value="1"/>
</dbReference>
<dbReference type="AlphaFoldDB" id="A0ABD1BMI6"/>
<feature type="region of interest" description="Disordered" evidence="6">
    <location>
        <begin position="687"/>
        <end position="713"/>
    </location>
</feature>
<sequence>MEVRSLGADEAWDLFCERIGEVTLKSHPDIPELARIVVERCRGSPLAVSVIGMSMAGKTLVREWRYAIDALTLSADKFSGMEDEILPVLKFSYDNLKDERVKQCFQYCALFPEDDIIFKDNLVEYWIDEGIIDGKEDRYRAEEEGYEIFGYLVHACLLIANKFEDRVTMPTLVREMALWVASNLGEEKENFVVKAKAKLDDIPNVKDWRGVSRMSLLDNQIVNISCSPDCPKLTTLFLQDNELEKISSGFFRLMPKLVVLDLSMNIGLSELPEEISRLVSLKYLNLSHTQIKELPRGLKELKKLIHLNLESTDFLERIFGISTLSNLQVLKLYGSSCELDIELVEELQLLKHLTVLTVSGGDAYVWEQFMSIPRLASCTHSVALTNCEAGADGVSIAATSSRLNILTIYESNIREIKIDQKLDDDSKSIPNTMSLSNTRNFLHLTNVEINGCQGLQDLTWLLFAPNLVWLDVGDSPQIKEIISKDKAASFMNGEAYEIMPFPKLRHLTLNNLEELNSIYWSPLSFPCLVYFYVYDCPNLWKLPLGSCSASSCDLVIYGEEEWIQKLQWEEEGAKERFTLKSFKRKVPVQTQSELELRKRVADLEEENRSIKERLERIERLLWQQRQEQQLFRPPQSSIQTMVHPQRMGSQSNVPGMQLFQQQPNLLQKDVQQRLQAPGMLPPQNVIHQQRQSQRTLPEMPSTSLDSRGNENGDDWQEKVFEKIKSMKEVYLPDVTEIYQTASAKLQADSLEQQQRSEQLEKLKQLKTMSDRMIQFLNVSKSNIMPSLKDKVDYYENQIISFLKPSEAPDQILGMPSK</sequence>
<keyword evidence="11" id="KW-1185">Reference proteome</keyword>
<keyword evidence="1" id="KW-0433">Leucine-rich repeat</keyword>
<keyword evidence="5" id="KW-0175">Coiled coil</keyword>
<evidence type="ECO:0000256" key="1">
    <source>
        <dbReference type="ARBA" id="ARBA00022614"/>
    </source>
</evidence>
<evidence type="ECO:0000256" key="6">
    <source>
        <dbReference type="SAM" id="MobiDB-lite"/>
    </source>
</evidence>
<evidence type="ECO:0000259" key="9">
    <source>
        <dbReference type="Pfam" id="PF23598"/>
    </source>
</evidence>
<dbReference type="SUPFAM" id="SSF52540">
    <property type="entry name" value="P-loop containing nucleoside triphosphate hydrolases"/>
    <property type="match status" value="1"/>
</dbReference>
<evidence type="ECO:0000256" key="4">
    <source>
        <dbReference type="ARBA" id="ARBA00022821"/>
    </source>
</evidence>
<dbReference type="InterPro" id="IPR001611">
    <property type="entry name" value="Leu-rich_rpt"/>
</dbReference>
<name>A0ABD1BMI6_CARAN</name>
<comment type="caution">
    <text evidence="10">The sequence shown here is derived from an EMBL/GenBank/DDBJ whole genome shotgun (WGS) entry which is preliminary data.</text>
</comment>
<evidence type="ECO:0000256" key="5">
    <source>
        <dbReference type="SAM" id="Coils"/>
    </source>
</evidence>
<organism evidence="10 11">
    <name type="scientific">Cardamine amara subsp. amara</name>
    <dbReference type="NCBI Taxonomy" id="228776"/>
    <lineage>
        <taxon>Eukaryota</taxon>
        <taxon>Viridiplantae</taxon>
        <taxon>Streptophyta</taxon>
        <taxon>Embryophyta</taxon>
        <taxon>Tracheophyta</taxon>
        <taxon>Spermatophyta</taxon>
        <taxon>Magnoliopsida</taxon>
        <taxon>eudicotyledons</taxon>
        <taxon>Gunneridae</taxon>
        <taxon>Pentapetalae</taxon>
        <taxon>rosids</taxon>
        <taxon>malvids</taxon>
        <taxon>Brassicales</taxon>
        <taxon>Brassicaceae</taxon>
        <taxon>Cardamineae</taxon>
        <taxon>Cardamine</taxon>
    </lineage>
</organism>
<protein>
    <submittedName>
        <fullName evidence="10">Disease resistance protein</fullName>
    </submittedName>
</protein>
<dbReference type="Gene3D" id="1.10.8.430">
    <property type="entry name" value="Helical domain of apoptotic protease-activating factors"/>
    <property type="match status" value="1"/>
</dbReference>
<dbReference type="FunFam" id="1.10.8.430:FF:000003">
    <property type="entry name" value="Probable disease resistance protein At5g66910"/>
    <property type="match status" value="1"/>
</dbReference>
<feature type="coiled-coil region" evidence="5">
    <location>
        <begin position="593"/>
        <end position="627"/>
    </location>
</feature>
<evidence type="ECO:0000259" key="8">
    <source>
        <dbReference type="Pfam" id="PF23559"/>
    </source>
</evidence>
<dbReference type="Pfam" id="PF23247">
    <property type="entry name" value="LRR_RPS2"/>
    <property type="match status" value="1"/>
</dbReference>
<dbReference type="InterPro" id="IPR003591">
    <property type="entry name" value="Leu-rich_rpt_typical-subtyp"/>
</dbReference>
<evidence type="ECO:0000256" key="3">
    <source>
        <dbReference type="ARBA" id="ARBA00022741"/>
    </source>
</evidence>